<accession>A0ABQ2B243</accession>
<proteinExistence type="predicted"/>
<evidence type="ECO:0000313" key="2">
    <source>
        <dbReference type="EMBL" id="GGI06074.1"/>
    </source>
</evidence>
<dbReference type="InterPro" id="IPR032710">
    <property type="entry name" value="NTF2-like_dom_sf"/>
</dbReference>
<organism evidence="2 3">
    <name type="scientific">Isoptericola cucumis</name>
    <dbReference type="NCBI Taxonomy" id="1776856"/>
    <lineage>
        <taxon>Bacteria</taxon>
        <taxon>Bacillati</taxon>
        <taxon>Actinomycetota</taxon>
        <taxon>Actinomycetes</taxon>
        <taxon>Micrococcales</taxon>
        <taxon>Promicromonosporaceae</taxon>
        <taxon>Isoptericola</taxon>
    </lineage>
</organism>
<feature type="domain" description="SnoaL-like" evidence="1">
    <location>
        <begin position="4"/>
        <end position="107"/>
    </location>
</feature>
<reference evidence="3" key="1">
    <citation type="journal article" date="2019" name="Int. J. Syst. Evol. Microbiol.">
        <title>The Global Catalogue of Microorganisms (GCM) 10K type strain sequencing project: providing services to taxonomists for standard genome sequencing and annotation.</title>
        <authorList>
            <consortium name="The Broad Institute Genomics Platform"/>
            <consortium name="The Broad Institute Genome Sequencing Center for Infectious Disease"/>
            <person name="Wu L."/>
            <person name="Ma J."/>
        </authorList>
    </citation>
    <scope>NUCLEOTIDE SEQUENCE [LARGE SCALE GENOMIC DNA]</scope>
    <source>
        <strain evidence="3">CCM 8653</strain>
    </source>
</reference>
<protein>
    <recommendedName>
        <fullName evidence="1">SnoaL-like domain-containing protein</fullName>
    </recommendedName>
</protein>
<dbReference type="SUPFAM" id="SSF54427">
    <property type="entry name" value="NTF2-like"/>
    <property type="match status" value="1"/>
</dbReference>
<keyword evidence="3" id="KW-1185">Reference proteome</keyword>
<dbReference type="Gene3D" id="3.10.450.50">
    <property type="match status" value="1"/>
</dbReference>
<gene>
    <name evidence="2" type="ORF">GCM10007368_09330</name>
</gene>
<evidence type="ECO:0000259" key="1">
    <source>
        <dbReference type="Pfam" id="PF13474"/>
    </source>
</evidence>
<sequence length="128" mass="14387">MAGDPEPFQGLWDQTSEVSLLGAFGGVAQGWDEVRDRLAAVAAVYRNGVYRRLDQLEERVHGDLAYTVHVEEIHSRAPNGEREVRERRVTKVCRRGESGWRIVHMHSDPLVTTAFPDRDHPTESPLGG</sequence>
<evidence type="ECO:0000313" key="3">
    <source>
        <dbReference type="Proteomes" id="UP000632535"/>
    </source>
</evidence>
<dbReference type="Proteomes" id="UP000632535">
    <property type="component" value="Unassembled WGS sequence"/>
</dbReference>
<dbReference type="Pfam" id="PF13474">
    <property type="entry name" value="SnoaL_3"/>
    <property type="match status" value="1"/>
</dbReference>
<dbReference type="InterPro" id="IPR037401">
    <property type="entry name" value="SnoaL-like"/>
</dbReference>
<comment type="caution">
    <text evidence="2">The sequence shown here is derived from an EMBL/GenBank/DDBJ whole genome shotgun (WGS) entry which is preliminary data.</text>
</comment>
<dbReference type="EMBL" id="BMDG01000003">
    <property type="protein sequence ID" value="GGI06074.1"/>
    <property type="molecule type" value="Genomic_DNA"/>
</dbReference>
<name>A0ABQ2B243_9MICO</name>